<dbReference type="GO" id="GO:0005829">
    <property type="term" value="C:cytosol"/>
    <property type="evidence" value="ECO:0007669"/>
    <property type="project" value="UniProtKB-ARBA"/>
</dbReference>
<dbReference type="PANTHER" id="PTHR12962:SF1">
    <property type="entry name" value="COLD SHOCK DOMAIN-CONTAINING PROTEIN CG9705"/>
    <property type="match status" value="1"/>
</dbReference>
<dbReference type="Pfam" id="PF00313">
    <property type="entry name" value="CSD"/>
    <property type="match status" value="1"/>
</dbReference>
<dbReference type="InterPro" id="IPR011129">
    <property type="entry name" value="CSD"/>
</dbReference>
<dbReference type="EMBL" id="FNDS01000010">
    <property type="protein sequence ID" value="SDI49194.1"/>
    <property type="molecule type" value="Genomic_DNA"/>
</dbReference>
<keyword evidence="5" id="KW-1185">Reference proteome</keyword>
<evidence type="ECO:0000313" key="4">
    <source>
        <dbReference type="EMBL" id="SDI49194.1"/>
    </source>
</evidence>
<evidence type="ECO:0000259" key="3">
    <source>
        <dbReference type="PROSITE" id="PS51857"/>
    </source>
</evidence>
<dbReference type="STRING" id="428992.SAMN05216272_11076"/>
<name>A0A1G8L0E4_9PSED</name>
<dbReference type="InterPro" id="IPR012340">
    <property type="entry name" value="NA-bd_OB-fold"/>
</dbReference>
<dbReference type="InterPro" id="IPR052069">
    <property type="entry name" value="Ca-reg_mRNA-binding_domain"/>
</dbReference>
<keyword evidence="2" id="KW-1133">Transmembrane helix</keyword>
<dbReference type="CDD" id="cd04458">
    <property type="entry name" value="CSP_CDS"/>
    <property type="match status" value="1"/>
</dbReference>
<feature type="transmembrane region" description="Helical" evidence="2">
    <location>
        <begin position="132"/>
        <end position="150"/>
    </location>
</feature>
<dbReference type="Pfam" id="PF06961">
    <property type="entry name" value="DUF1294"/>
    <property type="match status" value="1"/>
</dbReference>
<keyword evidence="2" id="KW-0812">Transmembrane</keyword>
<organism evidence="4 5">
    <name type="scientific">Pseudomonas panipatensis</name>
    <dbReference type="NCBI Taxonomy" id="428992"/>
    <lineage>
        <taxon>Bacteria</taxon>
        <taxon>Pseudomonadati</taxon>
        <taxon>Pseudomonadota</taxon>
        <taxon>Gammaproteobacteria</taxon>
        <taxon>Pseudomonadales</taxon>
        <taxon>Pseudomonadaceae</taxon>
        <taxon>Pseudomonas</taxon>
    </lineage>
</organism>
<feature type="transmembrane region" description="Helical" evidence="2">
    <location>
        <begin position="194"/>
        <end position="212"/>
    </location>
</feature>
<reference evidence="5" key="1">
    <citation type="submission" date="2016-10" db="EMBL/GenBank/DDBJ databases">
        <authorList>
            <person name="Varghese N."/>
            <person name="Submissions S."/>
        </authorList>
    </citation>
    <scope>NUCLEOTIDE SEQUENCE [LARGE SCALE GENOMIC DNA]</scope>
    <source>
        <strain evidence="5">CCM 7469</strain>
    </source>
</reference>
<dbReference type="SMART" id="SM00357">
    <property type="entry name" value="CSP"/>
    <property type="match status" value="1"/>
</dbReference>
<accession>A0A1G8L0E4</accession>
<keyword evidence="2" id="KW-0472">Membrane</keyword>
<sequence>MERDGVISRWDDEKGFGFIRPPAGGGEFFLHISAFRGDRRPLEGDAVRFVAGTDRQGRPRAEHARLAGLAIDLPPIRQKPPAPATRAKARSGREFVEARRPRSMPAALALLAALLLLPLAGAWSWLHDGHPGGWLLAYPGFSLIAFFAYWRDKRSAERGAWRTPEQSLHLFELLGGWPGAFLAQRLFRHKTRKLSFLLPFWGIVLLHQAFWLDHLGGGFLFAALARQLGG</sequence>
<dbReference type="Gene3D" id="2.40.50.140">
    <property type="entry name" value="Nucleic acid-binding proteins"/>
    <property type="match status" value="1"/>
</dbReference>
<keyword evidence="1" id="KW-0597">Phosphoprotein</keyword>
<evidence type="ECO:0000256" key="1">
    <source>
        <dbReference type="ARBA" id="ARBA00022553"/>
    </source>
</evidence>
<dbReference type="RefSeq" id="WP_090266217.1">
    <property type="nucleotide sequence ID" value="NZ_FNDS01000010.1"/>
</dbReference>
<evidence type="ECO:0000313" key="5">
    <source>
        <dbReference type="Proteomes" id="UP000199636"/>
    </source>
</evidence>
<dbReference type="InterPro" id="IPR002059">
    <property type="entry name" value="CSP_DNA-bd"/>
</dbReference>
<dbReference type="PROSITE" id="PS51857">
    <property type="entry name" value="CSD_2"/>
    <property type="match status" value="1"/>
</dbReference>
<dbReference type="AlphaFoldDB" id="A0A1G8L0E4"/>
<dbReference type="SUPFAM" id="SSF50249">
    <property type="entry name" value="Nucleic acid-binding proteins"/>
    <property type="match status" value="1"/>
</dbReference>
<feature type="transmembrane region" description="Helical" evidence="2">
    <location>
        <begin position="106"/>
        <end position="126"/>
    </location>
</feature>
<dbReference type="InterPro" id="IPR010718">
    <property type="entry name" value="DUF1294"/>
</dbReference>
<feature type="domain" description="CSD" evidence="3">
    <location>
        <begin position="2"/>
        <end position="66"/>
    </location>
</feature>
<dbReference type="FunFam" id="2.40.50.140:FF:000501">
    <property type="entry name" value="Cold shock protein"/>
    <property type="match status" value="1"/>
</dbReference>
<dbReference type="GO" id="GO:0043488">
    <property type="term" value="P:regulation of mRNA stability"/>
    <property type="evidence" value="ECO:0007669"/>
    <property type="project" value="TreeGrafter"/>
</dbReference>
<dbReference type="OrthoDB" id="72963at2"/>
<protein>
    <submittedName>
        <fullName evidence="4">Uncharacterized membrane protein YsdA, DUF1294 family</fullName>
    </submittedName>
</protein>
<gene>
    <name evidence="4" type="ORF">SAMN05216272_11076</name>
</gene>
<evidence type="ECO:0000256" key="2">
    <source>
        <dbReference type="SAM" id="Phobius"/>
    </source>
</evidence>
<dbReference type="Proteomes" id="UP000199636">
    <property type="component" value="Unassembled WGS sequence"/>
</dbReference>
<dbReference type="GO" id="GO:0003730">
    <property type="term" value="F:mRNA 3'-UTR binding"/>
    <property type="evidence" value="ECO:0007669"/>
    <property type="project" value="TreeGrafter"/>
</dbReference>
<dbReference type="PANTHER" id="PTHR12962">
    <property type="entry name" value="CALCIUM-REGULATED HEAT STABLE PROTEIN CRHSP-24-RELATED"/>
    <property type="match status" value="1"/>
</dbReference>
<proteinExistence type="predicted"/>